<gene>
    <name evidence="1" type="primary">ORF52226</name>
</gene>
<feature type="non-terminal residue" evidence="1">
    <location>
        <position position="1"/>
    </location>
</feature>
<accession>A0A0B6Z9H6</accession>
<reference evidence="1" key="1">
    <citation type="submission" date="2014-12" db="EMBL/GenBank/DDBJ databases">
        <title>Insight into the proteome of Arion vulgaris.</title>
        <authorList>
            <person name="Aradska J."/>
            <person name="Bulat T."/>
            <person name="Smidak R."/>
            <person name="Sarate P."/>
            <person name="Gangsoo J."/>
            <person name="Sialana F."/>
            <person name="Bilban M."/>
            <person name="Lubec G."/>
        </authorList>
    </citation>
    <scope>NUCLEOTIDE SEQUENCE</scope>
    <source>
        <tissue evidence="1">Skin</tissue>
    </source>
</reference>
<dbReference type="AlphaFoldDB" id="A0A0B6Z9H6"/>
<protein>
    <submittedName>
        <fullName evidence="1">Uncharacterized protein</fullName>
    </submittedName>
</protein>
<organism evidence="1">
    <name type="scientific">Arion vulgaris</name>
    <dbReference type="NCBI Taxonomy" id="1028688"/>
    <lineage>
        <taxon>Eukaryota</taxon>
        <taxon>Metazoa</taxon>
        <taxon>Spiralia</taxon>
        <taxon>Lophotrochozoa</taxon>
        <taxon>Mollusca</taxon>
        <taxon>Gastropoda</taxon>
        <taxon>Heterobranchia</taxon>
        <taxon>Euthyneura</taxon>
        <taxon>Panpulmonata</taxon>
        <taxon>Eupulmonata</taxon>
        <taxon>Stylommatophora</taxon>
        <taxon>Helicina</taxon>
        <taxon>Arionoidea</taxon>
        <taxon>Arionidae</taxon>
        <taxon>Arion</taxon>
    </lineage>
</organism>
<dbReference type="EMBL" id="HACG01017721">
    <property type="protein sequence ID" value="CEK64586.1"/>
    <property type="molecule type" value="Transcribed_RNA"/>
</dbReference>
<proteinExistence type="predicted"/>
<name>A0A0B6Z9H6_9EUPU</name>
<evidence type="ECO:0000313" key="1">
    <source>
        <dbReference type="EMBL" id="CEK64586.1"/>
    </source>
</evidence>
<sequence length="70" mass="8295">TDLFHSFGQEELFQEILGYRGVNLSPISGGRDFKTVDYYVYSIFWHPLLHSKYMNFVFSLYETMVPMIFA</sequence>